<evidence type="ECO:0000256" key="9">
    <source>
        <dbReference type="RuleBase" id="RU361174"/>
    </source>
</evidence>
<dbReference type="PRINTS" id="PR00134">
    <property type="entry name" value="GLHYDRLASE10"/>
</dbReference>
<evidence type="ECO:0000256" key="2">
    <source>
        <dbReference type="ARBA" id="ARBA00007495"/>
    </source>
</evidence>
<sequence length="849" mass="92722">MLKHKRLISLLAALPLLGAQAQNTVIDIRNGNGNNSADNYITYSTTVSVAAGKTTDVKLARYCYLTSAVSGKGTINLYAGGERCYLGTKSGASWANWTNFTGDAHIYPFKENSSSAATFNIVLAHGGKVFSPENIDDCIKGGKLNNAMQNCKVTVHSGAILCNEANNANAGGFRIGELQMEAGSTLQGYMKKDRKSYYLVGNLNTDAVLAGKIAPNSGSILGLIKEGTGTYRITGNQNNLTGALRVKAGKVLINNDRAEAESKKYSGGLGAMSSENTPIAYVFGNGVLGGTGSIGGMVDNYGTIEPGDEAPGVLTLKNYAAPTKNANLAVHPASVLRFKVASADSYDQLVVAGVLNYSNMTEDFSTSEVAPVITLAIEELPFKVGTEITVLKAKSKSGNWQFHLLQPGKGTWALEEVTDDEGYKVVLRLASTDDADPNNPVDPNNPEIPESTMGALYDDGINDNTDSKTMRYYAEKNGKMIGMAFCTYKGLDSDRSEAARQFNMMVAENEMKMDVLQPSQGNFSWGAADGLVSLAKNNNMTVRGHCLVWHTQQPAWLSSDGKKNDKGWTRQQALDIMKNHITTVLQHFKGKVTEWDVVNECLDDDQSIIRTNPNGYKLRPTVWQQAIGDDYIDSAFVYARRADPDIQLYLNDYDVEMQGKAKAVAFSNLVKRLQSKRIPLDGVGLQCHFSIGDVDSVKLEKTIRLFGEAGLKCIITELDMGVPSTTTANLEEQARNYRMITDIVLNNDNCPNLVIWGIKDNDSWRSNSSPLLYNSGLGKKKAWYAVRSALRHRYLQQEKLLADVPEIDTNTNRSKPHVYTTKGTKLGSLEIWPQLPQGIYIVEGKLRMK</sequence>
<dbReference type="InterPro" id="IPR001000">
    <property type="entry name" value="GH10_dom"/>
</dbReference>
<evidence type="ECO:0000313" key="12">
    <source>
        <dbReference type="EMBL" id="SDO14444.1"/>
    </source>
</evidence>
<gene>
    <name evidence="12" type="ORF">SAMN04487900_110126</name>
</gene>
<evidence type="ECO:0000256" key="1">
    <source>
        <dbReference type="ARBA" id="ARBA00000681"/>
    </source>
</evidence>
<name>A0A1H0H5V1_9BACT</name>
<dbReference type="InterPro" id="IPR011050">
    <property type="entry name" value="Pectin_lyase_fold/virulence"/>
</dbReference>
<organism evidence="12 13">
    <name type="scientific">Prevotella communis</name>
    <dbReference type="NCBI Taxonomy" id="2913614"/>
    <lineage>
        <taxon>Bacteria</taxon>
        <taxon>Pseudomonadati</taxon>
        <taxon>Bacteroidota</taxon>
        <taxon>Bacteroidia</taxon>
        <taxon>Bacteroidales</taxon>
        <taxon>Prevotellaceae</taxon>
        <taxon>Prevotella</taxon>
    </lineage>
</organism>
<keyword evidence="3" id="KW-0858">Xylan degradation</keyword>
<dbReference type="EC" id="3.2.1.8" evidence="9"/>
<dbReference type="Pfam" id="PF00331">
    <property type="entry name" value="Glyco_hydro_10"/>
    <property type="match status" value="1"/>
</dbReference>
<keyword evidence="8 9" id="KW-0624">Polysaccharide degradation</keyword>
<evidence type="ECO:0000256" key="5">
    <source>
        <dbReference type="ARBA" id="ARBA00022801"/>
    </source>
</evidence>
<dbReference type="GO" id="GO:0031176">
    <property type="term" value="F:endo-1,4-beta-xylanase activity"/>
    <property type="evidence" value="ECO:0007669"/>
    <property type="project" value="UniProtKB-EC"/>
</dbReference>
<protein>
    <recommendedName>
        <fullName evidence="9">Beta-xylanase</fullName>
        <ecNumber evidence="9">3.2.1.8</ecNumber>
    </recommendedName>
</protein>
<dbReference type="InterPro" id="IPR044846">
    <property type="entry name" value="GH10"/>
</dbReference>
<evidence type="ECO:0000313" key="13">
    <source>
        <dbReference type="Proteomes" id="UP000199134"/>
    </source>
</evidence>
<dbReference type="PANTHER" id="PTHR31490:SF88">
    <property type="entry name" value="BETA-XYLANASE"/>
    <property type="match status" value="1"/>
</dbReference>
<evidence type="ECO:0000259" key="11">
    <source>
        <dbReference type="PROSITE" id="PS51760"/>
    </source>
</evidence>
<dbReference type="AlphaFoldDB" id="A0A1H0H5V1"/>
<proteinExistence type="inferred from homology"/>
<dbReference type="EMBL" id="FNIW01000010">
    <property type="protein sequence ID" value="SDO14444.1"/>
    <property type="molecule type" value="Genomic_DNA"/>
</dbReference>
<dbReference type="OrthoDB" id="9809277at2"/>
<keyword evidence="6 9" id="KW-0119">Carbohydrate metabolism</keyword>
<comment type="caution">
    <text evidence="12">The sequence shown here is derived from an EMBL/GenBank/DDBJ whole genome shotgun (WGS) entry which is preliminary data.</text>
</comment>
<keyword evidence="5 9" id="KW-0378">Hydrolase</keyword>
<evidence type="ECO:0000256" key="4">
    <source>
        <dbReference type="ARBA" id="ARBA00022729"/>
    </source>
</evidence>
<dbReference type="InterPro" id="IPR013425">
    <property type="entry name" value="Autotrns_rpt"/>
</dbReference>
<dbReference type="NCBIfam" id="TIGR02601">
    <property type="entry name" value="autotrns_rpt"/>
    <property type="match status" value="1"/>
</dbReference>
<dbReference type="PANTHER" id="PTHR31490">
    <property type="entry name" value="GLYCOSYL HYDROLASE"/>
    <property type="match status" value="1"/>
</dbReference>
<dbReference type="RefSeq" id="WP_091853656.1">
    <property type="nucleotide sequence ID" value="NZ_FNIW01000010.1"/>
</dbReference>
<feature type="chain" id="PRO_5011650044" description="Beta-xylanase" evidence="10">
    <location>
        <begin position="22"/>
        <end position="849"/>
    </location>
</feature>
<dbReference type="SUPFAM" id="SSF51126">
    <property type="entry name" value="Pectin lyase-like"/>
    <property type="match status" value="1"/>
</dbReference>
<dbReference type="PROSITE" id="PS51760">
    <property type="entry name" value="GH10_2"/>
    <property type="match status" value="1"/>
</dbReference>
<reference evidence="13" key="1">
    <citation type="submission" date="2016-10" db="EMBL/GenBank/DDBJ databases">
        <authorList>
            <person name="de Groot N.N."/>
        </authorList>
    </citation>
    <scope>NUCLEOTIDE SEQUENCE [LARGE SCALE GENOMIC DNA]</scope>
    <source>
        <strain evidence="13">BP1-145</strain>
    </source>
</reference>
<keyword evidence="7 9" id="KW-0326">Glycosidase</keyword>
<dbReference type="Proteomes" id="UP000199134">
    <property type="component" value="Unassembled WGS sequence"/>
</dbReference>
<evidence type="ECO:0000256" key="6">
    <source>
        <dbReference type="ARBA" id="ARBA00023277"/>
    </source>
</evidence>
<dbReference type="SMART" id="SM00633">
    <property type="entry name" value="Glyco_10"/>
    <property type="match status" value="1"/>
</dbReference>
<dbReference type="Gene3D" id="3.20.20.80">
    <property type="entry name" value="Glycosidases"/>
    <property type="match status" value="1"/>
</dbReference>
<evidence type="ECO:0000256" key="3">
    <source>
        <dbReference type="ARBA" id="ARBA00022651"/>
    </source>
</evidence>
<dbReference type="SUPFAM" id="SSF51445">
    <property type="entry name" value="(Trans)glycosidases"/>
    <property type="match status" value="1"/>
</dbReference>
<feature type="signal peptide" evidence="10">
    <location>
        <begin position="1"/>
        <end position="21"/>
    </location>
</feature>
<evidence type="ECO:0000256" key="10">
    <source>
        <dbReference type="SAM" id="SignalP"/>
    </source>
</evidence>
<accession>A0A1H0H5V1</accession>
<comment type="catalytic activity">
    <reaction evidence="1 9">
        <text>Endohydrolysis of (1-&gt;4)-beta-D-xylosidic linkages in xylans.</text>
        <dbReference type="EC" id="3.2.1.8"/>
    </reaction>
</comment>
<keyword evidence="4 10" id="KW-0732">Signal</keyword>
<dbReference type="InterPro" id="IPR017853">
    <property type="entry name" value="GH"/>
</dbReference>
<evidence type="ECO:0000256" key="8">
    <source>
        <dbReference type="ARBA" id="ARBA00023326"/>
    </source>
</evidence>
<feature type="domain" description="GH10" evidence="11">
    <location>
        <begin position="492"/>
        <end position="789"/>
    </location>
</feature>
<comment type="similarity">
    <text evidence="2 9">Belongs to the glycosyl hydrolase 10 (cellulase F) family.</text>
</comment>
<evidence type="ECO:0000256" key="7">
    <source>
        <dbReference type="ARBA" id="ARBA00023295"/>
    </source>
</evidence>
<dbReference type="GO" id="GO:0045493">
    <property type="term" value="P:xylan catabolic process"/>
    <property type="evidence" value="ECO:0007669"/>
    <property type="project" value="UniProtKB-KW"/>
</dbReference>